<sequence length="117" mass="12376">MSASLASCYCRQASSTDRYDRPWVEGRADDLDGLSELVDVLIRAGVDVNAATPDNNQTALHLAARLSGNGGGVLSVADRLVEANADVMAVDDWDETALEAVKRMHSPLTELTNAGSS</sequence>
<dbReference type="PROSITE" id="PS50088">
    <property type="entry name" value="ANK_REPEAT"/>
    <property type="match status" value="1"/>
</dbReference>
<name>A0A8H6IWN3_9PEZI</name>
<proteinExistence type="predicted"/>
<organism evidence="2 3">
    <name type="scientific">Colletotrichum musicola</name>
    <dbReference type="NCBI Taxonomy" id="2175873"/>
    <lineage>
        <taxon>Eukaryota</taxon>
        <taxon>Fungi</taxon>
        <taxon>Dikarya</taxon>
        <taxon>Ascomycota</taxon>
        <taxon>Pezizomycotina</taxon>
        <taxon>Sordariomycetes</taxon>
        <taxon>Hypocreomycetidae</taxon>
        <taxon>Glomerellales</taxon>
        <taxon>Glomerellaceae</taxon>
        <taxon>Colletotrichum</taxon>
        <taxon>Colletotrichum orchidearum species complex</taxon>
    </lineage>
</organism>
<dbReference type="Proteomes" id="UP000639643">
    <property type="component" value="Unassembled WGS sequence"/>
</dbReference>
<dbReference type="SUPFAM" id="SSF48403">
    <property type="entry name" value="Ankyrin repeat"/>
    <property type="match status" value="1"/>
</dbReference>
<feature type="repeat" description="ANK" evidence="1">
    <location>
        <begin position="55"/>
        <end position="92"/>
    </location>
</feature>
<dbReference type="InterPro" id="IPR036770">
    <property type="entry name" value="Ankyrin_rpt-contain_sf"/>
</dbReference>
<evidence type="ECO:0000256" key="1">
    <source>
        <dbReference type="PROSITE-ProRule" id="PRU00023"/>
    </source>
</evidence>
<accession>A0A8H6IWN3</accession>
<dbReference type="Gene3D" id="1.25.40.20">
    <property type="entry name" value="Ankyrin repeat-containing domain"/>
    <property type="match status" value="1"/>
</dbReference>
<keyword evidence="1" id="KW-0040">ANK repeat</keyword>
<gene>
    <name evidence="2" type="ORF">CMUS01_15406</name>
</gene>
<dbReference type="AlphaFoldDB" id="A0A8H6IWN3"/>
<keyword evidence="3" id="KW-1185">Reference proteome</keyword>
<evidence type="ECO:0008006" key="4">
    <source>
        <dbReference type="Google" id="ProtNLM"/>
    </source>
</evidence>
<dbReference type="Pfam" id="PF00023">
    <property type="entry name" value="Ank"/>
    <property type="match status" value="1"/>
</dbReference>
<evidence type="ECO:0000313" key="3">
    <source>
        <dbReference type="Proteomes" id="UP000639643"/>
    </source>
</evidence>
<dbReference type="EMBL" id="WIGM01001282">
    <property type="protein sequence ID" value="KAF6802272.1"/>
    <property type="molecule type" value="Genomic_DNA"/>
</dbReference>
<reference evidence="2" key="1">
    <citation type="journal article" date="2020" name="Phytopathology">
        <title>Genome Sequence Resources of Colletotrichum truncatum, C. plurivorum, C. musicola, and C. sojae: Four Species Pathogenic to Soybean (Glycine max).</title>
        <authorList>
            <person name="Rogerio F."/>
            <person name="Boufleur T.R."/>
            <person name="Ciampi-Guillardi M."/>
            <person name="Sukno S.A."/>
            <person name="Thon M.R."/>
            <person name="Massola Junior N.S."/>
            <person name="Baroncelli R."/>
        </authorList>
    </citation>
    <scope>NUCLEOTIDE SEQUENCE</scope>
    <source>
        <strain evidence="2">LFN0074</strain>
    </source>
</reference>
<dbReference type="OrthoDB" id="4765978at2759"/>
<evidence type="ECO:0000313" key="2">
    <source>
        <dbReference type="EMBL" id="KAF6802272.1"/>
    </source>
</evidence>
<dbReference type="InterPro" id="IPR002110">
    <property type="entry name" value="Ankyrin_rpt"/>
</dbReference>
<protein>
    <recommendedName>
        <fullName evidence="4">Ankyrin repeat protein</fullName>
    </recommendedName>
</protein>
<comment type="caution">
    <text evidence="2">The sequence shown here is derived from an EMBL/GenBank/DDBJ whole genome shotgun (WGS) entry which is preliminary data.</text>
</comment>